<dbReference type="Gene3D" id="3.30.1360.200">
    <property type="match status" value="1"/>
</dbReference>
<dbReference type="PANTHER" id="PTHR30081">
    <property type="entry name" value="PROTEIN-EXPORT MEMBRANE PROTEIN SEC"/>
    <property type="match status" value="1"/>
</dbReference>
<feature type="domain" description="Protein export membrane protein SecD/SecF C-terminal" evidence="10">
    <location>
        <begin position="332"/>
        <end position="498"/>
    </location>
</feature>
<evidence type="ECO:0000256" key="1">
    <source>
        <dbReference type="ARBA" id="ARBA00004651"/>
    </source>
</evidence>
<evidence type="ECO:0000256" key="3">
    <source>
        <dbReference type="ARBA" id="ARBA00022475"/>
    </source>
</evidence>
<dbReference type="Proteomes" id="UP000317778">
    <property type="component" value="Unassembled WGS sequence"/>
</dbReference>
<feature type="transmembrane region" description="Helical" evidence="9">
    <location>
        <begin position="400"/>
        <end position="424"/>
    </location>
</feature>
<dbReference type="Pfam" id="PF21760">
    <property type="entry name" value="SecD_1st"/>
    <property type="match status" value="1"/>
</dbReference>
<keyword evidence="4 9" id="KW-0812">Transmembrane</keyword>
<dbReference type="InterPro" id="IPR022813">
    <property type="entry name" value="SecD/SecF_arch_bac"/>
</dbReference>
<comment type="function">
    <text evidence="9">Part of the Sec protein translocase complex. Interacts with the SecYEG preprotein conducting channel. SecDF uses the proton motive force (PMF) to complete protein translocation after the ATP-dependent function of SecA.</text>
</comment>
<evidence type="ECO:0000256" key="6">
    <source>
        <dbReference type="ARBA" id="ARBA00022989"/>
    </source>
</evidence>
<dbReference type="GO" id="GO:0006605">
    <property type="term" value="P:protein targeting"/>
    <property type="evidence" value="ECO:0007669"/>
    <property type="project" value="UniProtKB-UniRule"/>
</dbReference>
<evidence type="ECO:0000259" key="10">
    <source>
        <dbReference type="Pfam" id="PF02355"/>
    </source>
</evidence>
<dbReference type="InterPro" id="IPR048631">
    <property type="entry name" value="SecD_1st"/>
</dbReference>
<evidence type="ECO:0000313" key="13">
    <source>
        <dbReference type="EMBL" id="TKJ43120.1"/>
    </source>
</evidence>
<evidence type="ECO:0000313" key="14">
    <source>
        <dbReference type="Proteomes" id="UP000317778"/>
    </source>
</evidence>
<dbReference type="InterPro" id="IPR048634">
    <property type="entry name" value="SecD_SecF_C"/>
</dbReference>
<dbReference type="GO" id="GO:0065002">
    <property type="term" value="P:intracellular protein transmembrane transport"/>
    <property type="evidence" value="ECO:0007669"/>
    <property type="project" value="UniProtKB-UniRule"/>
</dbReference>
<dbReference type="InterPro" id="IPR001036">
    <property type="entry name" value="Acrflvin-R"/>
</dbReference>
<dbReference type="EMBL" id="NJBO01000006">
    <property type="protein sequence ID" value="TKJ43120.1"/>
    <property type="molecule type" value="Genomic_DNA"/>
</dbReference>
<keyword evidence="6 9" id="KW-1133">Transmembrane helix</keyword>
<dbReference type="NCBIfam" id="TIGR01129">
    <property type="entry name" value="secD"/>
    <property type="match status" value="1"/>
</dbReference>
<dbReference type="NCBIfam" id="TIGR00916">
    <property type="entry name" value="2A0604s01"/>
    <property type="match status" value="1"/>
</dbReference>
<feature type="domain" description="Protein translocase subunit SecDF P1" evidence="11">
    <location>
        <begin position="81"/>
        <end position="137"/>
    </location>
</feature>
<dbReference type="Gene3D" id="1.20.1640.10">
    <property type="entry name" value="Multidrug efflux transporter AcrB transmembrane domain"/>
    <property type="match status" value="1"/>
</dbReference>
<evidence type="ECO:0000256" key="7">
    <source>
        <dbReference type="ARBA" id="ARBA00023010"/>
    </source>
</evidence>
<protein>
    <recommendedName>
        <fullName evidence="9">Protein translocase subunit SecD</fullName>
    </recommendedName>
</protein>
<dbReference type="GO" id="GO:0015450">
    <property type="term" value="F:protein-transporting ATPase activity"/>
    <property type="evidence" value="ECO:0007669"/>
    <property type="project" value="InterPro"/>
</dbReference>
<accession>A0A532V7F2</accession>
<proteinExistence type="inferred from homology"/>
<keyword evidence="7 9" id="KW-0811">Translocation</keyword>
<comment type="subcellular location">
    <subcellularLocation>
        <location evidence="1 9">Cell membrane</location>
        <topology evidence="1 9">Multi-pass membrane protein</topology>
    </subcellularLocation>
</comment>
<dbReference type="Pfam" id="PF07549">
    <property type="entry name" value="Sec_GG"/>
    <property type="match status" value="1"/>
</dbReference>
<comment type="similarity">
    <text evidence="9">Belongs to the SecD/SecF family. SecD subfamily.</text>
</comment>
<name>A0A532V7F2_UNCT6</name>
<organism evidence="13 14">
    <name type="scientific">candidate division TA06 bacterium B3_TA06</name>
    <dbReference type="NCBI Taxonomy" id="2012487"/>
    <lineage>
        <taxon>Bacteria</taxon>
        <taxon>Bacteria division TA06</taxon>
    </lineage>
</organism>
<dbReference type="FunFam" id="1.20.1640.10:FF:000004">
    <property type="entry name" value="Protein translocase subunit SecD"/>
    <property type="match status" value="1"/>
</dbReference>
<dbReference type="AlphaFoldDB" id="A0A532V7F2"/>
<dbReference type="SUPFAM" id="SSF82866">
    <property type="entry name" value="Multidrug efflux transporter AcrB transmembrane domain"/>
    <property type="match status" value="1"/>
</dbReference>
<comment type="subunit">
    <text evidence="9">Forms a complex with SecF. Part of the essential Sec protein translocation apparatus which comprises SecA, SecYEG and auxiliary proteins SecDF. Other proteins may also be involved.</text>
</comment>
<sequence>MKRSLWIKLVLFILALVIGGVLLYPTLRLLVSTDLDEEERMALEKRALHLGLDLVGGMHLVLEADTSGRDFSPQEVASATDNAISIIRDRVDDLGVSEPNIQRVGKNRMQVQLPGIAYRERALEVIGKTGLLEFRLLASPEATMKIFSDIDVHLSGDSLGGARPFSGYLVPARNDAAVEKRKYWAFKKLVDETRAVVPSDAEILFGHEEEVEGRTIRRVYVVKKRAEITGADIKDARAKPYQGNDPNYQGTWMTEMDLQRSGQARFANVTGNNVGERLAIVFDDVVKSAPVIKERIPPGSAATITSNDRAGEEMRDLAILIRHGALPVPLRIVEERTVSPTLGRDSIRAGVIAIIIGLAAVVLFIIIYYTGSGLVAVAALIFNLFGLLAILAGFRATLTLPGLAAIALTIGMAVDANVLIYERIREELMTGKFPRSAVETGYSKAWRVIIDANITTIIAAIILAVFNSGPVRGFAITLIVGLIINMVTAIYFSKGLFDLYLFKRPDRKLYI</sequence>
<dbReference type="InterPro" id="IPR054384">
    <property type="entry name" value="SecDF_P1_head"/>
</dbReference>
<feature type="transmembrane region" description="Helical" evidence="9">
    <location>
        <begin position="347"/>
        <end position="367"/>
    </location>
</feature>
<comment type="caution">
    <text evidence="9">Lacks conserved residue(s) required for the propagation of feature annotation.</text>
</comment>
<dbReference type="GO" id="GO:0005886">
    <property type="term" value="C:plasma membrane"/>
    <property type="evidence" value="ECO:0007669"/>
    <property type="project" value="UniProtKB-SubCell"/>
</dbReference>
<comment type="caution">
    <text evidence="13">The sequence shown here is derived from an EMBL/GenBank/DDBJ whole genome shotgun (WGS) entry which is preliminary data.</text>
</comment>
<evidence type="ECO:0000256" key="5">
    <source>
        <dbReference type="ARBA" id="ARBA00022927"/>
    </source>
</evidence>
<evidence type="ECO:0000259" key="11">
    <source>
        <dbReference type="Pfam" id="PF21760"/>
    </source>
</evidence>
<evidence type="ECO:0000256" key="8">
    <source>
        <dbReference type="ARBA" id="ARBA00023136"/>
    </source>
</evidence>
<dbReference type="Pfam" id="PF02355">
    <property type="entry name" value="SecD_SecF_C"/>
    <property type="match status" value="1"/>
</dbReference>
<reference evidence="13 14" key="1">
    <citation type="submission" date="2017-06" db="EMBL/GenBank/DDBJ databases">
        <title>Novel microbial phyla capable of carbon fixation and sulfur reduction in deep-sea sediments.</title>
        <authorList>
            <person name="Huang J."/>
            <person name="Baker B."/>
            <person name="Wang Y."/>
        </authorList>
    </citation>
    <scope>NUCLEOTIDE SEQUENCE [LARGE SCALE GENOMIC DNA]</scope>
    <source>
        <strain evidence="13">B3_TA06</strain>
    </source>
</reference>
<feature type="transmembrane region" description="Helical" evidence="9">
    <location>
        <begin position="445"/>
        <end position="466"/>
    </location>
</feature>
<evidence type="ECO:0000256" key="4">
    <source>
        <dbReference type="ARBA" id="ARBA00022692"/>
    </source>
</evidence>
<keyword evidence="3 9" id="KW-1003">Cell membrane</keyword>
<dbReference type="HAMAP" id="MF_01463_B">
    <property type="entry name" value="SecD_B"/>
    <property type="match status" value="1"/>
</dbReference>
<keyword evidence="8 9" id="KW-0472">Membrane</keyword>
<dbReference type="PANTHER" id="PTHR30081:SF1">
    <property type="entry name" value="PROTEIN TRANSLOCASE SUBUNIT SECD"/>
    <property type="match status" value="1"/>
</dbReference>
<keyword evidence="2 9" id="KW-0813">Transport</keyword>
<dbReference type="InterPro" id="IPR005791">
    <property type="entry name" value="SecD"/>
</dbReference>
<dbReference type="GO" id="GO:0043952">
    <property type="term" value="P:protein transport by the Sec complex"/>
    <property type="evidence" value="ECO:0007669"/>
    <property type="project" value="UniProtKB-UniRule"/>
</dbReference>
<dbReference type="InterPro" id="IPR055344">
    <property type="entry name" value="SecD_SecF_C_bact"/>
</dbReference>
<evidence type="ECO:0000259" key="12">
    <source>
        <dbReference type="Pfam" id="PF22599"/>
    </source>
</evidence>
<evidence type="ECO:0000256" key="9">
    <source>
        <dbReference type="HAMAP-Rule" id="MF_01463"/>
    </source>
</evidence>
<dbReference type="Pfam" id="PF22599">
    <property type="entry name" value="SecDF_P1_head"/>
    <property type="match status" value="1"/>
</dbReference>
<evidence type="ECO:0000256" key="2">
    <source>
        <dbReference type="ARBA" id="ARBA00022448"/>
    </source>
</evidence>
<gene>
    <name evidence="9 13" type="primary">secD</name>
    <name evidence="13" type="ORF">CEE36_05060</name>
</gene>
<feature type="transmembrane region" description="Helical" evidence="9">
    <location>
        <begin position="472"/>
        <end position="493"/>
    </location>
</feature>
<dbReference type="PRINTS" id="PR00702">
    <property type="entry name" value="ACRIFLAVINRP"/>
</dbReference>
<dbReference type="Gene3D" id="3.30.70.3220">
    <property type="match status" value="1"/>
</dbReference>
<feature type="domain" description="SecDF P1 head subdomain" evidence="12">
    <location>
        <begin position="217"/>
        <end position="328"/>
    </location>
</feature>
<keyword evidence="5 9" id="KW-0653">Protein transport</keyword>
<feature type="transmembrane region" description="Helical" evidence="9">
    <location>
        <begin position="374"/>
        <end position="394"/>
    </location>
</feature>
<dbReference type="InterPro" id="IPR022646">
    <property type="entry name" value="SecD/SecF_CS"/>
</dbReference>